<evidence type="ECO:0008006" key="6">
    <source>
        <dbReference type="Google" id="ProtNLM"/>
    </source>
</evidence>
<keyword evidence="5" id="KW-1185">Reference proteome</keyword>
<evidence type="ECO:0000256" key="2">
    <source>
        <dbReference type="ARBA" id="ARBA00022679"/>
    </source>
</evidence>
<protein>
    <recommendedName>
        <fullName evidence="6">DNA adenine methylase</fullName>
    </recommendedName>
</protein>
<dbReference type="Gene3D" id="3.40.50.150">
    <property type="entry name" value="Vaccinia Virus protein VP39"/>
    <property type="match status" value="2"/>
</dbReference>
<dbReference type="RefSeq" id="WP_224612076.1">
    <property type="nucleotide sequence ID" value="NZ_JAIQXV010000023.1"/>
</dbReference>
<dbReference type="PANTHER" id="PTHR30481:SF2">
    <property type="entry name" value="SITE-SPECIFIC DNA-METHYLTRANSFERASE (ADENINE-SPECIFIC)"/>
    <property type="match status" value="1"/>
</dbReference>
<keyword evidence="1" id="KW-0489">Methyltransferase</keyword>
<sequence length="315" mass="34793">MSVLPIQTPENVSRVKTRGVFRYPGGKTWFTPSLLQFLNRHPPSLFVEPFAGGGALSAAVLDKTSAKIWLNELDSAVVAVHRMVFSARAPRLAQRILDFELTLDRVQRELALTPKTELDLAFQTILRNRVNRGGILAPGAGLVRRGEKGKGLAQRWYPQTLANRIAELAAHRHRVTVTQGDALAILARTPFRAGTAIFVDPPCAAGIKSAGRRLYTHHDLDHARLFDVCAELTVPWVMTHEHDPEVMGLAWAKGLRWRTVKMTSGHNVTARELVIGRTLEWADDCSGIDVCEPPVQPTLFGPAVPLPSRPVRRAP</sequence>
<dbReference type="PRINTS" id="PR00505">
    <property type="entry name" value="D12N6MTFRASE"/>
</dbReference>
<dbReference type="Proteomes" id="UP001596317">
    <property type="component" value="Unassembled WGS sequence"/>
</dbReference>
<evidence type="ECO:0000313" key="4">
    <source>
        <dbReference type="EMBL" id="MFC6662441.1"/>
    </source>
</evidence>
<dbReference type="InterPro" id="IPR029063">
    <property type="entry name" value="SAM-dependent_MTases_sf"/>
</dbReference>
<accession>A0ABW1ZNY9</accession>
<keyword evidence="2" id="KW-0808">Transferase</keyword>
<gene>
    <name evidence="4" type="ORF">ACFP90_20520</name>
</gene>
<evidence type="ECO:0000256" key="3">
    <source>
        <dbReference type="ARBA" id="ARBA00022691"/>
    </source>
</evidence>
<evidence type="ECO:0000256" key="1">
    <source>
        <dbReference type="ARBA" id="ARBA00022603"/>
    </source>
</evidence>
<dbReference type="InterPro" id="IPR012327">
    <property type="entry name" value="MeTrfase_D12"/>
</dbReference>
<dbReference type="SUPFAM" id="SSF53335">
    <property type="entry name" value="S-adenosyl-L-methionine-dependent methyltransferases"/>
    <property type="match status" value="1"/>
</dbReference>
<keyword evidence="3" id="KW-0949">S-adenosyl-L-methionine</keyword>
<dbReference type="PANTHER" id="PTHR30481">
    <property type="entry name" value="DNA ADENINE METHYLASE"/>
    <property type="match status" value="1"/>
</dbReference>
<reference evidence="5" key="1">
    <citation type="journal article" date="2019" name="Int. J. Syst. Evol. Microbiol.">
        <title>The Global Catalogue of Microorganisms (GCM) 10K type strain sequencing project: providing services to taxonomists for standard genome sequencing and annotation.</title>
        <authorList>
            <consortium name="The Broad Institute Genomics Platform"/>
            <consortium name="The Broad Institute Genome Sequencing Center for Infectious Disease"/>
            <person name="Wu L."/>
            <person name="Ma J."/>
        </authorList>
    </citation>
    <scope>NUCLEOTIDE SEQUENCE [LARGE SCALE GENOMIC DNA]</scope>
    <source>
        <strain evidence="5">CCUG 63830</strain>
    </source>
</reference>
<evidence type="ECO:0000313" key="5">
    <source>
        <dbReference type="Proteomes" id="UP001596317"/>
    </source>
</evidence>
<proteinExistence type="predicted"/>
<dbReference type="EMBL" id="JBHSWB010000002">
    <property type="protein sequence ID" value="MFC6662441.1"/>
    <property type="molecule type" value="Genomic_DNA"/>
</dbReference>
<comment type="caution">
    <text evidence="4">The sequence shown here is derived from an EMBL/GenBank/DDBJ whole genome shotgun (WGS) entry which is preliminary data.</text>
</comment>
<organism evidence="4 5">
    <name type="scientific">Deinococcus multiflagellatus</name>
    <dbReference type="NCBI Taxonomy" id="1656887"/>
    <lineage>
        <taxon>Bacteria</taxon>
        <taxon>Thermotogati</taxon>
        <taxon>Deinococcota</taxon>
        <taxon>Deinococci</taxon>
        <taxon>Deinococcales</taxon>
        <taxon>Deinococcaceae</taxon>
        <taxon>Deinococcus</taxon>
    </lineage>
</organism>
<name>A0ABW1ZNY9_9DEIO</name>